<dbReference type="PANTHER" id="PTHR15137">
    <property type="entry name" value="TRANSCRIPTION INITIATION FACTOR TFIID"/>
    <property type="match status" value="1"/>
</dbReference>
<organism evidence="2 3">
    <name type="scientific">Sphaeroforma arctica JP610</name>
    <dbReference type="NCBI Taxonomy" id="667725"/>
    <lineage>
        <taxon>Eukaryota</taxon>
        <taxon>Ichthyosporea</taxon>
        <taxon>Ichthyophonida</taxon>
        <taxon>Sphaeroforma</taxon>
    </lineage>
</organism>
<gene>
    <name evidence="2" type="ORF">SARC_12866</name>
</gene>
<dbReference type="RefSeq" id="XP_014148494.1">
    <property type="nucleotide sequence ID" value="XM_014293019.1"/>
</dbReference>
<dbReference type="OrthoDB" id="6371236at2759"/>
<evidence type="ECO:0000259" key="1">
    <source>
        <dbReference type="Pfam" id="PF17900"/>
    </source>
</evidence>
<dbReference type="PANTHER" id="PTHR15137:SF9">
    <property type="entry name" value="TRANSCRIPTION INITIATION FACTOR TFIID SUBUNIT 2"/>
    <property type="match status" value="1"/>
</dbReference>
<evidence type="ECO:0000313" key="3">
    <source>
        <dbReference type="Proteomes" id="UP000054560"/>
    </source>
</evidence>
<reference evidence="2 3" key="1">
    <citation type="submission" date="2011-02" db="EMBL/GenBank/DDBJ databases">
        <title>The Genome Sequence of Sphaeroforma arctica JP610.</title>
        <authorList>
            <consortium name="The Broad Institute Genome Sequencing Platform"/>
            <person name="Russ C."/>
            <person name="Cuomo C."/>
            <person name="Young S.K."/>
            <person name="Zeng Q."/>
            <person name="Gargeya S."/>
            <person name="Alvarado L."/>
            <person name="Berlin A."/>
            <person name="Chapman S.B."/>
            <person name="Chen Z."/>
            <person name="Freedman E."/>
            <person name="Gellesch M."/>
            <person name="Goldberg J."/>
            <person name="Griggs A."/>
            <person name="Gujja S."/>
            <person name="Heilman E."/>
            <person name="Heiman D."/>
            <person name="Howarth C."/>
            <person name="Mehta T."/>
            <person name="Neiman D."/>
            <person name="Pearson M."/>
            <person name="Roberts A."/>
            <person name="Saif S."/>
            <person name="Shea T."/>
            <person name="Shenoy N."/>
            <person name="Sisk P."/>
            <person name="Stolte C."/>
            <person name="Sykes S."/>
            <person name="White J."/>
            <person name="Yandava C."/>
            <person name="Burger G."/>
            <person name="Gray M.W."/>
            <person name="Holland P.W.H."/>
            <person name="King N."/>
            <person name="Lang F.B.F."/>
            <person name="Roger A.J."/>
            <person name="Ruiz-Trillo I."/>
            <person name="Haas B."/>
            <person name="Nusbaum C."/>
            <person name="Birren B."/>
        </authorList>
    </citation>
    <scope>NUCLEOTIDE SEQUENCE [LARGE SCALE GENOMIC DNA]</scope>
    <source>
        <strain evidence="2 3">JP610</strain>
    </source>
</reference>
<proteinExistence type="predicted"/>
<dbReference type="STRING" id="667725.A0A0L0FCW5"/>
<dbReference type="SUPFAM" id="SSF63737">
    <property type="entry name" value="Leukotriene A4 hydrolase N-terminal domain"/>
    <property type="match status" value="1"/>
</dbReference>
<dbReference type="GO" id="GO:0000976">
    <property type="term" value="F:transcription cis-regulatory region binding"/>
    <property type="evidence" value="ECO:0007669"/>
    <property type="project" value="TreeGrafter"/>
</dbReference>
<accession>A0A0L0FCW5</accession>
<dbReference type="GO" id="GO:0006367">
    <property type="term" value="P:transcription initiation at RNA polymerase II promoter"/>
    <property type="evidence" value="ECO:0007669"/>
    <property type="project" value="TreeGrafter"/>
</dbReference>
<feature type="domain" description="Aminopeptidase N-like N-terminal" evidence="1">
    <location>
        <begin position="78"/>
        <end position="160"/>
    </location>
</feature>
<dbReference type="GeneID" id="25913370"/>
<dbReference type="GO" id="GO:0005669">
    <property type="term" value="C:transcription factor TFIID complex"/>
    <property type="evidence" value="ECO:0007669"/>
    <property type="project" value="InterPro"/>
</dbReference>
<name>A0A0L0FCW5_9EUKA</name>
<dbReference type="InterPro" id="IPR037813">
    <property type="entry name" value="TAF2"/>
</dbReference>
<sequence>VNEIDAEVHYNNDPLQEIRPDVLEQGRPYPSRAYRHFHKDFTAAGLYPDAGEVTITIPPEVIPAAQEAAEAIVPVETKAKDKVTEKELFVLKVTIKFSLSDPTGGVYFVMPTNDLVKDRPQHVFTHNQTNSARLWFPCLDTWTDRVTWTLTFTVPPKMTAGKHSHDLQHLAIEE</sequence>
<dbReference type="eggNOG" id="KOG1932">
    <property type="taxonomic scope" value="Eukaryota"/>
</dbReference>
<keyword evidence="3" id="KW-1185">Reference proteome</keyword>
<dbReference type="EMBL" id="KQ244259">
    <property type="protein sequence ID" value="KNC74592.1"/>
    <property type="molecule type" value="Genomic_DNA"/>
</dbReference>
<protein>
    <recommendedName>
        <fullName evidence="1">Aminopeptidase N-like N-terminal domain-containing protein</fullName>
    </recommendedName>
</protein>
<dbReference type="Proteomes" id="UP000054560">
    <property type="component" value="Unassembled WGS sequence"/>
</dbReference>
<dbReference type="InterPro" id="IPR045357">
    <property type="entry name" value="Aminopeptidase_N-like_N"/>
</dbReference>
<evidence type="ECO:0000313" key="2">
    <source>
        <dbReference type="EMBL" id="KNC74592.1"/>
    </source>
</evidence>
<dbReference type="GO" id="GO:0003682">
    <property type="term" value="F:chromatin binding"/>
    <property type="evidence" value="ECO:0007669"/>
    <property type="project" value="TreeGrafter"/>
</dbReference>
<dbReference type="Gene3D" id="2.60.40.1730">
    <property type="entry name" value="tricorn interacting facor f3 domain"/>
    <property type="match status" value="1"/>
</dbReference>
<dbReference type="GO" id="GO:0016251">
    <property type="term" value="F:RNA polymerase II general transcription initiation factor activity"/>
    <property type="evidence" value="ECO:0007669"/>
    <property type="project" value="TreeGrafter"/>
</dbReference>
<dbReference type="Pfam" id="PF17900">
    <property type="entry name" value="Peptidase_M1_N"/>
    <property type="match status" value="1"/>
</dbReference>
<feature type="non-terminal residue" evidence="2">
    <location>
        <position position="1"/>
    </location>
</feature>
<dbReference type="AlphaFoldDB" id="A0A0L0FCW5"/>
<dbReference type="InterPro" id="IPR042097">
    <property type="entry name" value="Aminopeptidase_N-like_N_sf"/>
</dbReference>